<keyword evidence="1" id="KW-0812">Transmembrane</keyword>
<keyword evidence="1" id="KW-0472">Membrane</keyword>
<gene>
    <name evidence="2" type="ORF">NCTC7582_03731</name>
</gene>
<dbReference type="AlphaFoldDB" id="A0A2X0ZEJ2"/>
<reference evidence="2 3" key="1">
    <citation type="submission" date="2018-06" db="EMBL/GenBank/DDBJ databases">
        <authorList>
            <consortium name="Pathogen Informatics"/>
            <person name="Doyle S."/>
        </authorList>
    </citation>
    <scope>NUCLEOTIDE SEQUENCE [LARGE SCALE GENOMIC DNA]</scope>
    <source>
        <strain evidence="2 3">NCTC7582</strain>
    </source>
</reference>
<evidence type="ECO:0000313" key="2">
    <source>
        <dbReference type="EMBL" id="SPU00931.1"/>
    </source>
</evidence>
<name>A0A2X0ZEJ2_9BACI</name>
<keyword evidence="1" id="KW-1133">Transmembrane helix</keyword>
<dbReference type="Proteomes" id="UP000251431">
    <property type="component" value="Unassembled WGS sequence"/>
</dbReference>
<dbReference type="EMBL" id="UAQE01000001">
    <property type="protein sequence ID" value="SPU00931.1"/>
    <property type="molecule type" value="Genomic_DNA"/>
</dbReference>
<protein>
    <submittedName>
        <fullName evidence="2">Uncharacterized protein</fullName>
    </submittedName>
</protein>
<evidence type="ECO:0000313" key="3">
    <source>
        <dbReference type="Proteomes" id="UP000251431"/>
    </source>
</evidence>
<feature type="transmembrane region" description="Helical" evidence="1">
    <location>
        <begin position="36"/>
        <end position="54"/>
    </location>
</feature>
<sequence>MKQWRHSKSFVISWYALLLMWIIMPIYLSIPSIITILFIMFSAFGACVNHIKYIKRSKRPYVKIIDLNK</sequence>
<dbReference type="RefSeq" id="WP_112117991.1">
    <property type="nucleotide sequence ID" value="NZ_UAQE01000001.1"/>
</dbReference>
<accession>A0A2X0ZEJ2</accession>
<feature type="transmembrane region" description="Helical" evidence="1">
    <location>
        <begin position="12"/>
        <end position="30"/>
    </location>
</feature>
<organism evidence="2 3">
    <name type="scientific">Lysinibacillus capsici</name>
    <dbReference type="NCBI Taxonomy" id="2115968"/>
    <lineage>
        <taxon>Bacteria</taxon>
        <taxon>Bacillati</taxon>
        <taxon>Bacillota</taxon>
        <taxon>Bacilli</taxon>
        <taxon>Bacillales</taxon>
        <taxon>Bacillaceae</taxon>
        <taxon>Lysinibacillus</taxon>
    </lineage>
</organism>
<proteinExistence type="predicted"/>
<evidence type="ECO:0000256" key="1">
    <source>
        <dbReference type="SAM" id="Phobius"/>
    </source>
</evidence>